<dbReference type="Gene3D" id="1.20.1250.20">
    <property type="entry name" value="MFS general substrate transporter like domains"/>
    <property type="match status" value="1"/>
</dbReference>
<keyword evidence="4" id="KW-0472">Membrane</keyword>
<evidence type="ECO:0000256" key="4">
    <source>
        <dbReference type="ARBA" id="ARBA00023136"/>
    </source>
</evidence>
<evidence type="ECO:0000313" key="5">
    <source>
        <dbReference type="EMBL" id="KAK0469743.1"/>
    </source>
</evidence>
<evidence type="ECO:0000256" key="2">
    <source>
        <dbReference type="ARBA" id="ARBA00022692"/>
    </source>
</evidence>
<protein>
    <submittedName>
        <fullName evidence="5">Uncharacterized protein</fullName>
    </submittedName>
</protein>
<dbReference type="EMBL" id="JAUEPS010000001">
    <property type="protein sequence ID" value="KAK0469743.1"/>
    <property type="molecule type" value="Genomic_DNA"/>
</dbReference>
<evidence type="ECO:0000256" key="3">
    <source>
        <dbReference type="ARBA" id="ARBA00022989"/>
    </source>
</evidence>
<dbReference type="InterPro" id="IPR036259">
    <property type="entry name" value="MFS_trans_sf"/>
</dbReference>
<reference evidence="5" key="1">
    <citation type="submission" date="2023-06" db="EMBL/GenBank/DDBJ databases">
        <authorList>
            <consortium name="Lawrence Berkeley National Laboratory"/>
            <person name="Ahrendt S."/>
            <person name="Sahu N."/>
            <person name="Indic B."/>
            <person name="Wong-Bajracharya J."/>
            <person name="Merenyi Z."/>
            <person name="Ke H.-M."/>
            <person name="Monk M."/>
            <person name="Kocsube S."/>
            <person name="Drula E."/>
            <person name="Lipzen A."/>
            <person name="Balint B."/>
            <person name="Henrissat B."/>
            <person name="Andreopoulos B."/>
            <person name="Martin F.M."/>
            <person name="Harder C.B."/>
            <person name="Rigling D."/>
            <person name="Ford K.L."/>
            <person name="Foster G.D."/>
            <person name="Pangilinan J."/>
            <person name="Papanicolaou A."/>
            <person name="Barry K."/>
            <person name="LaButti K."/>
            <person name="Viragh M."/>
            <person name="Koriabine M."/>
            <person name="Yan M."/>
            <person name="Riley R."/>
            <person name="Champramary S."/>
            <person name="Plett K.L."/>
            <person name="Tsai I.J."/>
            <person name="Slot J."/>
            <person name="Sipos G."/>
            <person name="Plett J."/>
            <person name="Nagy L.G."/>
            <person name="Grigoriev I.V."/>
        </authorList>
    </citation>
    <scope>NUCLEOTIDE SEQUENCE</scope>
    <source>
        <strain evidence="5">CCBAS 213</strain>
    </source>
</reference>
<dbReference type="RefSeq" id="XP_060339536.1">
    <property type="nucleotide sequence ID" value="XM_060482761.1"/>
</dbReference>
<dbReference type="Pfam" id="PF00083">
    <property type="entry name" value="Sugar_tr"/>
    <property type="match status" value="1"/>
</dbReference>
<proteinExistence type="predicted"/>
<dbReference type="GO" id="GO:0016020">
    <property type="term" value="C:membrane"/>
    <property type="evidence" value="ECO:0007669"/>
    <property type="project" value="UniProtKB-SubCell"/>
</dbReference>
<sequence length="200" mass="22166">MILVGRVVRYFGGSILIYQPEIAEPHIRERLVSLQRWSMTCGILTQHFIQFGFSYIDEVTSFHIPWDLWMIPATILSVGMSVLSENSRPTKGTISLKVQLSLVVTGSWEHNSAVGAATSLLTTGCDRFQQWSATPAIRYSIVVCNFALTMGPASPLFSFAKAVDLAAATSWMFNFALVWGTPPPHGQATLRGRYTLSLEH</sequence>
<organism evidence="5 6">
    <name type="scientific">Armillaria tabescens</name>
    <name type="common">Ringless honey mushroom</name>
    <name type="synonym">Agaricus tabescens</name>
    <dbReference type="NCBI Taxonomy" id="1929756"/>
    <lineage>
        <taxon>Eukaryota</taxon>
        <taxon>Fungi</taxon>
        <taxon>Dikarya</taxon>
        <taxon>Basidiomycota</taxon>
        <taxon>Agaricomycotina</taxon>
        <taxon>Agaricomycetes</taxon>
        <taxon>Agaricomycetidae</taxon>
        <taxon>Agaricales</taxon>
        <taxon>Marasmiineae</taxon>
        <taxon>Physalacriaceae</taxon>
        <taxon>Desarmillaria</taxon>
    </lineage>
</organism>
<dbReference type="GO" id="GO:0022857">
    <property type="term" value="F:transmembrane transporter activity"/>
    <property type="evidence" value="ECO:0007669"/>
    <property type="project" value="InterPro"/>
</dbReference>
<evidence type="ECO:0000313" key="6">
    <source>
        <dbReference type="Proteomes" id="UP001175211"/>
    </source>
</evidence>
<dbReference type="Proteomes" id="UP001175211">
    <property type="component" value="Unassembled WGS sequence"/>
</dbReference>
<comment type="caution">
    <text evidence="5">The sequence shown here is derived from an EMBL/GenBank/DDBJ whole genome shotgun (WGS) entry which is preliminary data.</text>
</comment>
<gene>
    <name evidence="5" type="ORF">EV420DRAFT_60453</name>
</gene>
<dbReference type="InterPro" id="IPR005828">
    <property type="entry name" value="MFS_sugar_transport-like"/>
</dbReference>
<accession>A0AA39NQ38</accession>
<dbReference type="AlphaFoldDB" id="A0AA39NQ38"/>
<keyword evidence="2" id="KW-0812">Transmembrane</keyword>
<keyword evidence="6" id="KW-1185">Reference proteome</keyword>
<dbReference type="GeneID" id="85366309"/>
<evidence type="ECO:0000256" key="1">
    <source>
        <dbReference type="ARBA" id="ARBA00004370"/>
    </source>
</evidence>
<comment type="subcellular location">
    <subcellularLocation>
        <location evidence="1">Membrane</location>
    </subcellularLocation>
</comment>
<keyword evidence="3" id="KW-1133">Transmembrane helix</keyword>
<name>A0AA39NQ38_ARMTA</name>